<feature type="domain" description="Broad-specificity ulvan lyase N-terminal" evidence="1">
    <location>
        <begin position="47"/>
        <end position="379"/>
    </location>
</feature>
<dbReference type="InterPro" id="IPR058907">
    <property type="entry name" value="P29_N"/>
</dbReference>
<dbReference type="GO" id="GO:0005975">
    <property type="term" value="P:carbohydrate metabolic process"/>
    <property type="evidence" value="ECO:0007669"/>
    <property type="project" value="InterPro"/>
</dbReference>
<name>A0A8J3G5E4_9BACT</name>
<keyword evidence="4" id="KW-1185">Reference proteome</keyword>
<organism evidence="3 4">
    <name type="scientific">Mongoliitalea lutea</name>
    <dbReference type="NCBI Taxonomy" id="849756"/>
    <lineage>
        <taxon>Bacteria</taxon>
        <taxon>Pseudomonadati</taxon>
        <taxon>Bacteroidota</taxon>
        <taxon>Cytophagia</taxon>
        <taxon>Cytophagales</taxon>
        <taxon>Cyclobacteriaceae</taxon>
        <taxon>Mongoliitalea</taxon>
    </lineage>
</organism>
<dbReference type="AlphaFoldDB" id="A0A8J3G5E4"/>
<dbReference type="PROSITE" id="PS51257">
    <property type="entry name" value="PROKAR_LIPOPROTEIN"/>
    <property type="match status" value="1"/>
</dbReference>
<reference evidence="3" key="2">
    <citation type="submission" date="2020-09" db="EMBL/GenBank/DDBJ databases">
        <authorList>
            <person name="Sun Q."/>
            <person name="Kim S."/>
        </authorList>
    </citation>
    <scope>NUCLEOTIDE SEQUENCE</scope>
    <source>
        <strain evidence="3">KCTC 23224</strain>
    </source>
</reference>
<dbReference type="EMBL" id="BMYF01000011">
    <property type="protein sequence ID" value="GHB38896.1"/>
    <property type="molecule type" value="Genomic_DNA"/>
</dbReference>
<dbReference type="Pfam" id="PF25840">
    <property type="entry name" value="Ulvan_lyase_N"/>
    <property type="match status" value="1"/>
</dbReference>
<gene>
    <name evidence="3" type="ORF">GCM10008106_20130</name>
</gene>
<evidence type="ECO:0000259" key="1">
    <source>
        <dbReference type="Pfam" id="PF25840"/>
    </source>
</evidence>
<dbReference type="RefSeq" id="WP_189581651.1">
    <property type="nucleotide sequence ID" value="NZ_BMYF01000011.1"/>
</dbReference>
<dbReference type="SUPFAM" id="SSF48208">
    <property type="entry name" value="Six-hairpin glycosidases"/>
    <property type="match status" value="1"/>
</dbReference>
<dbReference type="Proteomes" id="UP000642809">
    <property type="component" value="Unassembled WGS sequence"/>
</dbReference>
<sequence length="641" mass="72399">MNRRDFIERSILGGSSILLFPSLLGACETKQASGLDQQIRQLSTSLLEKWCEGLLANQTHSPENPITHGGIYSPGDEAYQGRCADAIVPFLWMAKYSNDPKYIRAAKDVYAWEQHNCWSEELGCWFNNPNLPNSWKGITVFAAMTKVEAINHYADLLGEETVDDWKKQLKRAADYLYETLTISFGNINYPATGIWVFYHLGKLFEEEKYIHRAAELANDLMSYFTPEGLFFGEGGRERHPSGQFPVDLGYNVEESLPAMALYAKTVGNQELLDKAIHSMRVHLEFMLPNGTWDNSWGTRSFKWTYWGSRTSDGCHPGYYILADQEPVFAEAVYRNLQALEASTFDQLLYAGPHEYLAGVDPSVHHTFNHAKSLANLLYLSKPEIPSGQFLLPREKADGLKQFEDINTILFAKGPWRGTVSAYAVPYKTEINGQASGGALTVLYHTNQGFISAASMTEYQRWEKFNMLDEKKLSNFMNLTPRLELVQREGKVYRNISDLNANLVSKESPDLLHITAFSKLVNGQQEVPNEGSPTVKVEYLVTEKDFWIEISTDIAHLEGRLQYIFPVVCSSDDVVSLDSNSFKCHSKNGTLTVQSNIPLIASSEDYRVYNFSPGLQAFPLKFGCANIHQEKLKLSFSFMPLT</sequence>
<comment type="caution">
    <text evidence="3">The sequence shown here is derived from an EMBL/GenBank/DDBJ whole genome shotgun (WGS) entry which is preliminary data.</text>
</comment>
<feature type="domain" description="Broad-specificity ulvan lyase C-terminal" evidence="2">
    <location>
        <begin position="399"/>
        <end position="626"/>
    </location>
</feature>
<evidence type="ECO:0000259" key="2">
    <source>
        <dbReference type="Pfam" id="PF25841"/>
    </source>
</evidence>
<reference evidence="3" key="1">
    <citation type="journal article" date="2014" name="Int. J. Syst. Evol. Microbiol.">
        <title>Complete genome sequence of Corynebacterium casei LMG S-19264T (=DSM 44701T), isolated from a smear-ripened cheese.</title>
        <authorList>
            <consortium name="US DOE Joint Genome Institute (JGI-PGF)"/>
            <person name="Walter F."/>
            <person name="Albersmeier A."/>
            <person name="Kalinowski J."/>
            <person name="Ruckert C."/>
        </authorList>
    </citation>
    <scope>NUCLEOTIDE SEQUENCE</scope>
    <source>
        <strain evidence="3">KCTC 23224</strain>
    </source>
</reference>
<protein>
    <submittedName>
        <fullName evidence="3">Uncharacterized protein</fullName>
    </submittedName>
</protein>
<dbReference type="Pfam" id="PF25841">
    <property type="entry name" value="Ulvan_lyase_C"/>
    <property type="match status" value="1"/>
</dbReference>
<evidence type="ECO:0000313" key="4">
    <source>
        <dbReference type="Proteomes" id="UP000642809"/>
    </source>
</evidence>
<evidence type="ECO:0000313" key="3">
    <source>
        <dbReference type="EMBL" id="GHB38896.1"/>
    </source>
</evidence>
<accession>A0A8J3G5E4</accession>
<dbReference type="InterPro" id="IPR008928">
    <property type="entry name" value="6-hairpin_glycosidase_sf"/>
</dbReference>
<proteinExistence type="predicted"/>
<dbReference type="InterPro" id="IPR058908">
    <property type="entry name" value="P29_C"/>
</dbReference>